<sequence length="64" mass="7086">MSTQELPTRWTHVGRQPVHVLEEEDAQSGLKTKHIWIIIIALAAAALATLLACIPVWLRMGRGS</sequence>
<protein>
    <submittedName>
        <fullName evidence="2">Uncharacterized protein</fullName>
    </submittedName>
</protein>
<dbReference type="EMBL" id="ML977010">
    <property type="protein sequence ID" value="KAF1952576.1"/>
    <property type="molecule type" value="Genomic_DNA"/>
</dbReference>
<gene>
    <name evidence="2" type="ORF">CC80DRAFT_552388</name>
</gene>
<keyword evidence="3" id="KW-1185">Reference proteome</keyword>
<accession>A0A6A5TP48</accession>
<proteinExistence type="predicted"/>
<keyword evidence="1" id="KW-0812">Transmembrane</keyword>
<evidence type="ECO:0000256" key="1">
    <source>
        <dbReference type="SAM" id="Phobius"/>
    </source>
</evidence>
<dbReference type="Proteomes" id="UP000800035">
    <property type="component" value="Unassembled WGS sequence"/>
</dbReference>
<name>A0A6A5TP48_9PLEO</name>
<reference evidence="2" key="1">
    <citation type="journal article" date="2020" name="Stud. Mycol.">
        <title>101 Dothideomycetes genomes: a test case for predicting lifestyles and emergence of pathogens.</title>
        <authorList>
            <person name="Haridas S."/>
            <person name="Albert R."/>
            <person name="Binder M."/>
            <person name="Bloem J."/>
            <person name="Labutti K."/>
            <person name="Salamov A."/>
            <person name="Andreopoulos B."/>
            <person name="Baker S."/>
            <person name="Barry K."/>
            <person name="Bills G."/>
            <person name="Bluhm B."/>
            <person name="Cannon C."/>
            <person name="Castanera R."/>
            <person name="Culley D."/>
            <person name="Daum C."/>
            <person name="Ezra D."/>
            <person name="Gonzalez J."/>
            <person name="Henrissat B."/>
            <person name="Kuo A."/>
            <person name="Liang C."/>
            <person name="Lipzen A."/>
            <person name="Lutzoni F."/>
            <person name="Magnuson J."/>
            <person name="Mondo S."/>
            <person name="Nolan M."/>
            <person name="Ohm R."/>
            <person name="Pangilinan J."/>
            <person name="Park H.-J."/>
            <person name="Ramirez L."/>
            <person name="Alfaro M."/>
            <person name="Sun H."/>
            <person name="Tritt A."/>
            <person name="Yoshinaga Y."/>
            <person name="Zwiers L.-H."/>
            <person name="Turgeon B."/>
            <person name="Goodwin S."/>
            <person name="Spatafora J."/>
            <person name="Crous P."/>
            <person name="Grigoriev I."/>
        </authorList>
    </citation>
    <scope>NUCLEOTIDE SEQUENCE</scope>
    <source>
        <strain evidence="2">CBS 675.92</strain>
    </source>
</reference>
<keyword evidence="1" id="KW-0472">Membrane</keyword>
<evidence type="ECO:0000313" key="2">
    <source>
        <dbReference type="EMBL" id="KAF1952576.1"/>
    </source>
</evidence>
<dbReference type="AlphaFoldDB" id="A0A6A5TP48"/>
<feature type="transmembrane region" description="Helical" evidence="1">
    <location>
        <begin position="35"/>
        <end position="58"/>
    </location>
</feature>
<evidence type="ECO:0000313" key="3">
    <source>
        <dbReference type="Proteomes" id="UP000800035"/>
    </source>
</evidence>
<keyword evidence="1" id="KW-1133">Transmembrane helix</keyword>
<organism evidence="2 3">
    <name type="scientific">Byssothecium circinans</name>
    <dbReference type="NCBI Taxonomy" id="147558"/>
    <lineage>
        <taxon>Eukaryota</taxon>
        <taxon>Fungi</taxon>
        <taxon>Dikarya</taxon>
        <taxon>Ascomycota</taxon>
        <taxon>Pezizomycotina</taxon>
        <taxon>Dothideomycetes</taxon>
        <taxon>Pleosporomycetidae</taxon>
        <taxon>Pleosporales</taxon>
        <taxon>Massarineae</taxon>
        <taxon>Massarinaceae</taxon>
        <taxon>Byssothecium</taxon>
    </lineage>
</organism>